<protein>
    <submittedName>
        <fullName evidence="7">LysE type translocator</fullName>
    </submittedName>
</protein>
<evidence type="ECO:0000256" key="3">
    <source>
        <dbReference type="ARBA" id="ARBA00022692"/>
    </source>
</evidence>
<sequence>MAIFGLKVVADNHAGLMDALRYVAAAMFMGMGAGLIWHAGRAINPDGRLTRPGLWVGFSAGVAAILGNPKAILFYMLVLPGFFDLGTIRAPDIVTIIALSMAVPLAGNLFTAAMVGRARLLLNSPVVLRRVNLLAGGLLIIVGLAIAVL</sequence>
<evidence type="ECO:0000313" key="7">
    <source>
        <dbReference type="EMBL" id="OIQ64894.1"/>
    </source>
</evidence>
<proteinExistence type="predicted"/>
<comment type="subcellular location">
    <subcellularLocation>
        <location evidence="1">Cell membrane</location>
        <topology evidence="1">Multi-pass membrane protein</topology>
    </subcellularLocation>
</comment>
<evidence type="ECO:0000256" key="6">
    <source>
        <dbReference type="SAM" id="Phobius"/>
    </source>
</evidence>
<gene>
    <name evidence="7" type="ORF">GALL_535550</name>
</gene>
<feature type="transmembrane region" description="Helical" evidence="6">
    <location>
        <begin position="20"/>
        <end position="40"/>
    </location>
</feature>
<evidence type="ECO:0000256" key="1">
    <source>
        <dbReference type="ARBA" id="ARBA00004651"/>
    </source>
</evidence>
<evidence type="ECO:0000256" key="2">
    <source>
        <dbReference type="ARBA" id="ARBA00022475"/>
    </source>
</evidence>
<dbReference type="PANTHER" id="PTHR30086">
    <property type="entry name" value="ARGININE EXPORTER PROTEIN ARGO"/>
    <property type="match status" value="1"/>
</dbReference>
<feature type="transmembrane region" description="Helical" evidence="6">
    <location>
        <begin position="52"/>
        <end position="78"/>
    </location>
</feature>
<keyword evidence="2" id="KW-1003">Cell membrane</keyword>
<evidence type="ECO:0000256" key="4">
    <source>
        <dbReference type="ARBA" id="ARBA00022989"/>
    </source>
</evidence>
<feature type="transmembrane region" description="Helical" evidence="6">
    <location>
        <begin position="93"/>
        <end position="115"/>
    </location>
</feature>
<dbReference type="GO" id="GO:0015171">
    <property type="term" value="F:amino acid transmembrane transporter activity"/>
    <property type="evidence" value="ECO:0007669"/>
    <property type="project" value="TreeGrafter"/>
</dbReference>
<keyword evidence="5 6" id="KW-0472">Membrane</keyword>
<evidence type="ECO:0000256" key="5">
    <source>
        <dbReference type="ARBA" id="ARBA00023136"/>
    </source>
</evidence>
<dbReference type="Pfam" id="PF01810">
    <property type="entry name" value="LysE"/>
    <property type="match status" value="1"/>
</dbReference>
<dbReference type="EMBL" id="MLJW01007753">
    <property type="protein sequence ID" value="OIQ64894.1"/>
    <property type="molecule type" value="Genomic_DNA"/>
</dbReference>
<accession>A0A1J5P1C0</accession>
<keyword evidence="3 6" id="KW-0812">Transmembrane</keyword>
<dbReference type="InterPro" id="IPR001123">
    <property type="entry name" value="LeuE-type"/>
</dbReference>
<reference evidence="7" key="1">
    <citation type="submission" date="2016-10" db="EMBL/GenBank/DDBJ databases">
        <title>Sequence of Gallionella enrichment culture.</title>
        <authorList>
            <person name="Poehlein A."/>
            <person name="Muehling M."/>
            <person name="Daniel R."/>
        </authorList>
    </citation>
    <scope>NUCLEOTIDE SEQUENCE</scope>
</reference>
<feature type="transmembrane region" description="Helical" evidence="6">
    <location>
        <begin position="127"/>
        <end position="148"/>
    </location>
</feature>
<keyword evidence="4 6" id="KW-1133">Transmembrane helix</keyword>
<dbReference type="AlphaFoldDB" id="A0A1J5P1C0"/>
<dbReference type="PANTHER" id="PTHR30086:SF20">
    <property type="entry name" value="ARGININE EXPORTER PROTEIN ARGO-RELATED"/>
    <property type="match status" value="1"/>
</dbReference>
<name>A0A1J5P1C0_9ZZZZ</name>
<organism evidence="7">
    <name type="scientific">mine drainage metagenome</name>
    <dbReference type="NCBI Taxonomy" id="410659"/>
    <lineage>
        <taxon>unclassified sequences</taxon>
        <taxon>metagenomes</taxon>
        <taxon>ecological metagenomes</taxon>
    </lineage>
</organism>
<comment type="caution">
    <text evidence="7">The sequence shown here is derived from an EMBL/GenBank/DDBJ whole genome shotgun (WGS) entry which is preliminary data.</text>
</comment>
<dbReference type="GO" id="GO:0005886">
    <property type="term" value="C:plasma membrane"/>
    <property type="evidence" value="ECO:0007669"/>
    <property type="project" value="UniProtKB-SubCell"/>
</dbReference>